<dbReference type="GO" id="GO:0003964">
    <property type="term" value="F:RNA-directed DNA polymerase activity"/>
    <property type="evidence" value="ECO:0007669"/>
    <property type="project" value="UniProtKB-KW"/>
</dbReference>
<dbReference type="CDD" id="cd09272">
    <property type="entry name" value="RNase_HI_RT_Ty1"/>
    <property type="match status" value="1"/>
</dbReference>
<dbReference type="OrthoDB" id="95475at2759"/>
<dbReference type="InterPro" id="IPR013103">
    <property type="entry name" value="RVT_2"/>
</dbReference>
<evidence type="ECO:0000256" key="1">
    <source>
        <dbReference type="ARBA" id="ARBA00022723"/>
    </source>
</evidence>
<feature type="region of interest" description="Disordered" evidence="3">
    <location>
        <begin position="260"/>
        <end position="301"/>
    </location>
</feature>
<evidence type="ECO:0000313" key="5">
    <source>
        <dbReference type="EMBL" id="KAG7343614.1"/>
    </source>
</evidence>
<evidence type="ECO:0000256" key="2">
    <source>
        <dbReference type="ARBA" id="ARBA00022801"/>
    </source>
</evidence>
<keyword evidence="5" id="KW-0808">Transferase</keyword>
<keyword evidence="6" id="KW-1185">Reference proteome</keyword>
<dbReference type="GO" id="GO:0016787">
    <property type="term" value="F:hydrolase activity"/>
    <property type="evidence" value="ECO:0007669"/>
    <property type="project" value="UniProtKB-KW"/>
</dbReference>
<dbReference type="EMBL" id="JAGRRH010000023">
    <property type="protein sequence ID" value="KAG7343614.1"/>
    <property type="molecule type" value="Genomic_DNA"/>
</dbReference>
<gene>
    <name evidence="5" type="ORF">IV203_021622</name>
</gene>
<dbReference type="PROSITE" id="PS50994">
    <property type="entry name" value="INTEGRASE"/>
    <property type="match status" value="1"/>
</dbReference>
<dbReference type="PANTHER" id="PTHR42648">
    <property type="entry name" value="TRANSPOSASE, PUTATIVE-RELATED"/>
    <property type="match status" value="1"/>
</dbReference>
<feature type="domain" description="Integrase catalytic" evidence="4">
    <location>
        <begin position="37"/>
        <end position="204"/>
    </location>
</feature>
<organism evidence="5 6">
    <name type="scientific">Nitzschia inconspicua</name>
    <dbReference type="NCBI Taxonomy" id="303405"/>
    <lineage>
        <taxon>Eukaryota</taxon>
        <taxon>Sar</taxon>
        <taxon>Stramenopiles</taxon>
        <taxon>Ochrophyta</taxon>
        <taxon>Bacillariophyta</taxon>
        <taxon>Bacillariophyceae</taxon>
        <taxon>Bacillariophycidae</taxon>
        <taxon>Bacillariales</taxon>
        <taxon>Bacillariaceae</taxon>
        <taxon>Nitzschia</taxon>
    </lineage>
</organism>
<dbReference type="Proteomes" id="UP000693970">
    <property type="component" value="Unassembled WGS sequence"/>
</dbReference>
<dbReference type="Pfam" id="PF07727">
    <property type="entry name" value="RVT_2"/>
    <property type="match status" value="1"/>
</dbReference>
<dbReference type="GO" id="GO:0046872">
    <property type="term" value="F:metal ion binding"/>
    <property type="evidence" value="ECO:0007669"/>
    <property type="project" value="UniProtKB-KW"/>
</dbReference>
<dbReference type="InterPro" id="IPR001584">
    <property type="entry name" value="Integrase_cat-core"/>
</dbReference>
<proteinExistence type="predicted"/>
<keyword evidence="1" id="KW-0479">Metal-binding</keyword>
<feature type="compositionally biased region" description="Acidic residues" evidence="3">
    <location>
        <begin position="285"/>
        <end position="300"/>
    </location>
</feature>
<evidence type="ECO:0000256" key="3">
    <source>
        <dbReference type="SAM" id="MobiDB-lite"/>
    </source>
</evidence>
<evidence type="ECO:0000259" key="4">
    <source>
        <dbReference type="PROSITE" id="PS50994"/>
    </source>
</evidence>
<keyword evidence="5" id="KW-0548">Nucleotidyltransferase</keyword>
<keyword evidence="2" id="KW-0378">Hydrolase</keyword>
<comment type="caution">
    <text evidence="5">The sequence shown here is derived from an EMBL/GenBank/DDBJ whole genome shotgun (WGS) entry which is preliminary data.</text>
</comment>
<dbReference type="AlphaFoldDB" id="A0A9K3KIB7"/>
<reference evidence="5" key="2">
    <citation type="submission" date="2021-04" db="EMBL/GenBank/DDBJ databases">
        <authorList>
            <person name="Podell S."/>
        </authorList>
    </citation>
    <scope>NUCLEOTIDE SEQUENCE</scope>
    <source>
        <strain evidence="5">Hildebrandi</strain>
    </source>
</reference>
<dbReference type="InterPro" id="IPR039537">
    <property type="entry name" value="Retrotran_Ty1/copia-like"/>
</dbReference>
<name>A0A9K3KIB7_9STRA</name>
<keyword evidence="5" id="KW-0695">RNA-directed DNA polymerase</keyword>
<accession>A0A9K3KIB7</accession>
<sequence>MMGHANEDSIRLTAKHMGVILTGKMKQMSVPKVASREVTKPGEVMYMDTASIDKPSMGSKKFWFLFVDGFSNHTISCFGKHKSDLMRVGIDMLLDLNTKDIVVKTIRCDNAGENKMLEQACRKQGLQIIFEYTAPGTPQQNGVVERKFATLFGKVRSMNNGAGLHDTIRQQLWAEAANCATDLECLLVRKTGDKTPYELFHGKVAPYGPYLRTFGEIGVARNIATVKGKLDDRGSPAIFLGYAKQHAGNTYGEYKKPQIREDAQDDDHDSQLGIGEDDHNVPDNSEVENQEEENTQDEEWQEVRAGRERLIYQPKPTGQTRSGSTYKAAAMIAKGISTANSFQALDDTVMEDISKEEEFADIQEYVLYAEGKFEEPKTFQEAWNHPDPEERKKWREAIRKEFHDMIVRKVWRKTNKSSIPSHRRLIGCKWIFKKKKDGRYRARQIPGEDFMDTSSPVVDDVTVRIVIACMMINGWENEVVDITTAFLHGDMEEEVYMKCPFAGDMGNRRSITGFLVYLFGVPISWKSKQQGGVTLSSSEAEYYAISEVSMDLKFIKMVMDFLDIDPGIPMKVYVDNIGAIHLANNASSGSRTKHIDTRLHFVRELTQGDDKINIDIEFVRSEDNQSDTFTKNTSNDIFWRLTSKYMVGD</sequence>
<protein>
    <submittedName>
        <fullName evidence="5">Reverse transcriptase RNA-dependent DNA polymerase</fullName>
    </submittedName>
</protein>
<dbReference type="PANTHER" id="PTHR42648:SF18">
    <property type="entry name" value="RETROTRANSPOSON, UNCLASSIFIED-LIKE PROTEIN"/>
    <property type="match status" value="1"/>
</dbReference>
<reference evidence="5" key="1">
    <citation type="journal article" date="2021" name="Sci. Rep.">
        <title>Diploid genomic architecture of Nitzschia inconspicua, an elite biomass production diatom.</title>
        <authorList>
            <person name="Oliver A."/>
            <person name="Podell S."/>
            <person name="Pinowska A."/>
            <person name="Traller J.C."/>
            <person name="Smith S.R."/>
            <person name="McClure R."/>
            <person name="Beliaev A."/>
            <person name="Bohutskyi P."/>
            <person name="Hill E.A."/>
            <person name="Rabines A."/>
            <person name="Zheng H."/>
            <person name="Allen L.Z."/>
            <person name="Kuo A."/>
            <person name="Grigoriev I.V."/>
            <person name="Allen A.E."/>
            <person name="Hazlebeck D."/>
            <person name="Allen E.E."/>
        </authorList>
    </citation>
    <scope>NUCLEOTIDE SEQUENCE</scope>
    <source>
        <strain evidence="5">Hildebrandi</strain>
    </source>
</reference>
<dbReference type="GO" id="GO:0015074">
    <property type="term" value="P:DNA integration"/>
    <property type="evidence" value="ECO:0007669"/>
    <property type="project" value="InterPro"/>
</dbReference>
<evidence type="ECO:0000313" key="6">
    <source>
        <dbReference type="Proteomes" id="UP000693970"/>
    </source>
</evidence>